<proteinExistence type="inferred from homology"/>
<dbReference type="GO" id="GO:0046103">
    <property type="term" value="P:inosine biosynthetic process"/>
    <property type="evidence" value="ECO:0007669"/>
    <property type="project" value="TreeGrafter"/>
</dbReference>
<comment type="caution">
    <text evidence="8">The sequence shown here is derived from an EMBL/GenBank/DDBJ whole genome shotgun (WGS) entry which is preliminary data.</text>
</comment>
<dbReference type="Pfam" id="PF00962">
    <property type="entry name" value="A_deaminase"/>
    <property type="match status" value="1"/>
</dbReference>
<reference evidence="8 9" key="1">
    <citation type="submission" date="2019-08" db="EMBL/GenBank/DDBJ databases">
        <title>In-depth cultivation of the pig gut microbiome towards novel bacterial diversity and tailored functional studies.</title>
        <authorList>
            <person name="Wylensek D."/>
            <person name="Hitch T.C.A."/>
            <person name="Clavel T."/>
        </authorList>
    </citation>
    <scope>NUCLEOTIDE SEQUENCE [LARGE SCALE GENOMIC DNA]</scope>
    <source>
        <strain evidence="8 9">Oil+RF-744-GAM-WT-6</strain>
    </source>
</reference>
<dbReference type="SUPFAM" id="SSF51556">
    <property type="entry name" value="Metallo-dependent hydrolases"/>
    <property type="match status" value="1"/>
</dbReference>
<accession>A0A7X2TEZ5</accession>
<dbReference type="GO" id="GO:0005829">
    <property type="term" value="C:cytosol"/>
    <property type="evidence" value="ECO:0007669"/>
    <property type="project" value="TreeGrafter"/>
</dbReference>
<dbReference type="EC" id="3.5.4.4" evidence="3"/>
<dbReference type="EMBL" id="VUMN01000006">
    <property type="protein sequence ID" value="MSS58082.1"/>
    <property type="molecule type" value="Genomic_DNA"/>
</dbReference>
<keyword evidence="6" id="KW-0862">Zinc</keyword>
<dbReference type="InterPro" id="IPR032466">
    <property type="entry name" value="Metal_Hydrolase"/>
</dbReference>
<gene>
    <name evidence="8" type="primary">add</name>
    <name evidence="8" type="ORF">FYJ51_04100</name>
</gene>
<evidence type="ECO:0000256" key="5">
    <source>
        <dbReference type="ARBA" id="ARBA00022801"/>
    </source>
</evidence>
<dbReference type="GO" id="GO:0046872">
    <property type="term" value="F:metal ion binding"/>
    <property type="evidence" value="ECO:0007669"/>
    <property type="project" value="UniProtKB-KW"/>
</dbReference>
<evidence type="ECO:0000256" key="4">
    <source>
        <dbReference type="ARBA" id="ARBA00022723"/>
    </source>
</evidence>
<dbReference type="RefSeq" id="WP_154503553.1">
    <property type="nucleotide sequence ID" value="NZ_JAQXPC010000088.1"/>
</dbReference>
<evidence type="ECO:0000256" key="2">
    <source>
        <dbReference type="ARBA" id="ARBA00006676"/>
    </source>
</evidence>
<evidence type="ECO:0000256" key="3">
    <source>
        <dbReference type="ARBA" id="ARBA00012784"/>
    </source>
</evidence>
<dbReference type="Gene3D" id="3.20.20.140">
    <property type="entry name" value="Metal-dependent hydrolases"/>
    <property type="match status" value="1"/>
</dbReference>
<protein>
    <recommendedName>
        <fullName evidence="3">adenosine deaminase</fullName>
        <ecNumber evidence="3">3.5.4.4</ecNumber>
    </recommendedName>
</protein>
<keyword evidence="9" id="KW-1185">Reference proteome</keyword>
<comment type="similarity">
    <text evidence="2">Belongs to the metallo-dependent hydrolases superfamily. Adenosine and AMP deaminases family.</text>
</comment>
<keyword evidence="4" id="KW-0479">Metal-binding</keyword>
<dbReference type="AlphaFoldDB" id="A0A7X2TEZ5"/>
<dbReference type="GO" id="GO:0004000">
    <property type="term" value="F:adenosine deaminase activity"/>
    <property type="evidence" value="ECO:0007669"/>
    <property type="project" value="TreeGrafter"/>
</dbReference>
<feature type="domain" description="Adenosine deaminase" evidence="7">
    <location>
        <begin position="8"/>
        <end position="335"/>
    </location>
</feature>
<evidence type="ECO:0000259" key="7">
    <source>
        <dbReference type="Pfam" id="PF00962"/>
    </source>
</evidence>
<dbReference type="GO" id="GO:0006154">
    <property type="term" value="P:adenosine catabolic process"/>
    <property type="evidence" value="ECO:0007669"/>
    <property type="project" value="TreeGrafter"/>
</dbReference>
<organism evidence="8 9">
    <name type="scientific">Stecheria intestinalis</name>
    <dbReference type="NCBI Taxonomy" id="2606630"/>
    <lineage>
        <taxon>Bacteria</taxon>
        <taxon>Bacillati</taxon>
        <taxon>Bacillota</taxon>
        <taxon>Erysipelotrichia</taxon>
        <taxon>Erysipelotrichales</taxon>
        <taxon>Erysipelotrichaceae</taxon>
        <taxon>Stecheria</taxon>
    </lineage>
</organism>
<keyword evidence="5 8" id="KW-0378">Hydrolase</keyword>
<sequence length="342" mass="38275">MKTEFDFPKVELHCHLDGSFRPETLFELAEQNHVELPWSDPVSYMKWVRIHANSGSVNEYLKMFDDPIRVMQKPEALERLTFELIEDLREDHVCYAEIRFAPQLHTAEGMTQRDAIEAVLCGRKKALEKYSDISIGILACMMCVGPETANWDKNMETVKIAPDYLGKGLVGIDLAGAEGFVPLKNFAPLFEEASRLGVPFTCHAGDSQGPDTVRDAMDFGAVRIGHGHHVYNSPALARKAIEKGITIEVCPTSNIQCLTQPSYEQHPAKNLLMMGLPVTINTDNRTLAGVTLESEYQHCLKEMGFTEKDLVLMNLNAINAAFCSEAEKEPVRKALEQALTQY</sequence>
<evidence type="ECO:0000313" key="8">
    <source>
        <dbReference type="EMBL" id="MSS58082.1"/>
    </source>
</evidence>
<name>A0A7X2TEZ5_9FIRM</name>
<dbReference type="PANTHER" id="PTHR11409">
    <property type="entry name" value="ADENOSINE DEAMINASE"/>
    <property type="match status" value="1"/>
</dbReference>
<evidence type="ECO:0000313" key="9">
    <source>
        <dbReference type="Proteomes" id="UP000461880"/>
    </source>
</evidence>
<dbReference type="InterPro" id="IPR006330">
    <property type="entry name" value="Ado/ade_deaminase"/>
</dbReference>
<dbReference type="InterPro" id="IPR001365">
    <property type="entry name" value="A_deaminase_dom"/>
</dbReference>
<dbReference type="NCBIfam" id="TIGR01430">
    <property type="entry name" value="aden_deam"/>
    <property type="match status" value="1"/>
</dbReference>
<evidence type="ECO:0000256" key="1">
    <source>
        <dbReference type="ARBA" id="ARBA00001947"/>
    </source>
</evidence>
<evidence type="ECO:0000256" key="6">
    <source>
        <dbReference type="ARBA" id="ARBA00022833"/>
    </source>
</evidence>
<dbReference type="PANTHER" id="PTHR11409:SF43">
    <property type="entry name" value="ADENOSINE DEAMINASE"/>
    <property type="match status" value="1"/>
</dbReference>
<comment type="cofactor">
    <cofactor evidence="1">
        <name>Zn(2+)</name>
        <dbReference type="ChEBI" id="CHEBI:29105"/>
    </cofactor>
</comment>
<dbReference type="GO" id="GO:0043103">
    <property type="term" value="P:hypoxanthine salvage"/>
    <property type="evidence" value="ECO:0007669"/>
    <property type="project" value="TreeGrafter"/>
</dbReference>
<dbReference type="Proteomes" id="UP000461880">
    <property type="component" value="Unassembled WGS sequence"/>
</dbReference>